<reference evidence="2 3" key="1">
    <citation type="submission" date="2016-07" db="EMBL/GenBank/DDBJ databases">
        <title>Pervasive Adenine N6-methylation of Active Genes in Fungi.</title>
        <authorList>
            <consortium name="DOE Joint Genome Institute"/>
            <person name="Mondo S.J."/>
            <person name="Dannebaum R.O."/>
            <person name="Kuo R.C."/>
            <person name="Labutti K."/>
            <person name="Haridas S."/>
            <person name="Kuo A."/>
            <person name="Salamov A."/>
            <person name="Ahrendt S.R."/>
            <person name="Lipzen A."/>
            <person name="Sullivan W."/>
            <person name="Andreopoulos W.B."/>
            <person name="Clum A."/>
            <person name="Lindquist E."/>
            <person name="Daum C."/>
            <person name="Ramamoorthy G.K."/>
            <person name="Gryganskyi A."/>
            <person name="Culley D."/>
            <person name="Magnuson J.K."/>
            <person name="James T.Y."/>
            <person name="O'Malley M.A."/>
            <person name="Stajich J.E."/>
            <person name="Spatafora J.W."/>
            <person name="Visel A."/>
            <person name="Grigoriev I.V."/>
        </authorList>
    </citation>
    <scope>NUCLEOTIDE SEQUENCE [LARGE SCALE GENOMIC DNA]</scope>
    <source>
        <strain evidence="2 3">CBS 129021</strain>
    </source>
</reference>
<sequence>MTRLKCPFRWSLWLFSARIARVKAECSLSDLPFHDDDGGAGLQRCLQAHIAACLHRRKTASRSGKRSSLHGSCFRAIIPNWSLRRSLPPY</sequence>
<dbReference type="InParanoid" id="A0A1Y2E2D5"/>
<evidence type="ECO:0008006" key="4">
    <source>
        <dbReference type="Google" id="ProtNLM"/>
    </source>
</evidence>
<keyword evidence="1" id="KW-0732">Signal</keyword>
<organism evidence="2 3">
    <name type="scientific">Pseudomassariella vexata</name>
    <dbReference type="NCBI Taxonomy" id="1141098"/>
    <lineage>
        <taxon>Eukaryota</taxon>
        <taxon>Fungi</taxon>
        <taxon>Dikarya</taxon>
        <taxon>Ascomycota</taxon>
        <taxon>Pezizomycotina</taxon>
        <taxon>Sordariomycetes</taxon>
        <taxon>Xylariomycetidae</taxon>
        <taxon>Amphisphaeriales</taxon>
        <taxon>Pseudomassariaceae</taxon>
        <taxon>Pseudomassariella</taxon>
    </lineage>
</organism>
<name>A0A1Y2E2D5_9PEZI</name>
<comment type="caution">
    <text evidence="2">The sequence shown here is derived from an EMBL/GenBank/DDBJ whole genome shotgun (WGS) entry which is preliminary data.</text>
</comment>
<gene>
    <name evidence="2" type="ORF">BCR38DRAFT_198988</name>
</gene>
<dbReference type="EMBL" id="MCFJ01000006">
    <property type="protein sequence ID" value="ORY65514.1"/>
    <property type="molecule type" value="Genomic_DNA"/>
</dbReference>
<keyword evidence="3" id="KW-1185">Reference proteome</keyword>
<evidence type="ECO:0000313" key="3">
    <source>
        <dbReference type="Proteomes" id="UP000193689"/>
    </source>
</evidence>
<dbReference type="GeneID" id="63770294"/>
<dbReference type="AlphaFoldDB" id="A0A1Y2E2D5"/>
<feature type="signal peptide" evidence="1">
    <location>
        <begin position="1"/>
        <end position="24"/>
    </location>
</feature>
<feature type="chain" id="PRO_5011011823" description="Secreted protein" evidence="1">
    <location>
        <begin position="25"/>
        <end position="90"/>
    </location>
</feature>
<evidence type="ECO:0000313" key="2">
    <source>
        <dbReference type="EMBL" id="ORY65514.1"/>
    </source>
</evidence>
<accession>A0A1Y2E2D5</accession>
<protein>
    <recommendedName>
        <fullName evidence="4">Secreted protein</fullName>
    </recommendedName>
</protein>
<dbReference type="RefSeq" id="XP_040716666.1">
    <property type="nucleotide sequence ID" value="XM_040854082.1"/>
</dbReference>
<dbReference type="Proteomes" id="UP000193689">
    <property type="component" value="Unassembled WGS sequence"/>
</dbReference>
<evidence type="ECO:0000256" key="1">
    <source>
        <dbReference type="SAM" id="SignalP"/>
    </source>
</evidence>
<proteinExistence type="predicted"/>